<dbReference type="KEGG" id="elut:CKA38_12770"/>
<dbReference type="OrthoDB" id="9813569at2"/>
<proteinExistence type="inferred from homology"/>
<dbReference type="InterPro" id="IPR029056">
    <property type="entry name" value="Ribokinase-like"/>
</dbReference>
<accession>A0A2U8E4Y7</accession>
<gene>
    <name evidence="5" type="ORF">CKA38_12770</name>
</gene>
<dbReference type="PANTHER" id="PTHR43085">
    <property type="entry name" value="HEXOKINASE FAMILY MEMBER"/>
    <property type="match status" value="1"/>
</dbReference>
<evidence type="ECO:0000256" key="2">
    <source>
        <dbReference type="ARBA" id="ARBA00022679"/>
    </source>
</evidence>
<dbReference type="Proteomes" id="UP000244896">
    <property type="component" value="Chromosome"/>
</dbReference>
<evidence type="ECO:0000256" key="1">
    <source>
        <dbReference type="ARBA" id="ARBA00010688"/>
    </source>
</evidence>
<dbReference type="PROSITE" id="PS00584">
    <property type="entry name" value="PFKB_KINASES_2"/>
    <property type="match status" value="1"/>
</dbReference>
<dbReference type="InterPro" id="IPR011611">
    <property type="entry name" value="PfkB_dom"/>
</dbReference>
<feature type="domain" description="Carbohydrate kinase PfkB" evidence="4">
    <location>
        <begin position="29"/>
        <end position="291"/>
    </location>
</feature>
<keyword evidence="3 5" id="KW-0418">Kinase</keyword>
<keyword evidence="6" id="KW-1185">Reference proteome</keyword>
<evidence type="ECO:0000313" key="6">
    <source>
        <dbReference type="Proteomes" id="UP000244896"/>
    </source>
</evidence>
<name>A0A2U8E4Y7_9BACT</name>
<dbReference type="AlphaFoldDB" id="A0A2U8E4Y7"/>
<dbReference type="PANTHER" id="PTHR43085:SF57">
    <property type="entry name" value="CARBOHYDRATE KINASE PFKB DOMAIN-CONTAINING PROTEIN"/>
    <property type="match status" value="1"/>
</dbReference>
<protein>
    <submittedName>
        <fullName evidence="5">Carbohydrate kinase</fullName>
    </submittedName>
</protein>
<evidence type="ECO:0000256" key="3">
    <source>
        <dbReference type="ARBA" id="ARBA00022777"/>
    </source>
</evidence>
<dbReference type="GO" id="GO:0016301">
    <property type="term" value="F:kinase activity"/>
    <property type="evidence" value="ECO:0007669"/>
    <property type="project" value="UniProtKB-KW"/>
</dbReference>
<sequence length="302" mass="32034">MNTNDKIPCKPPLLVFGEILWDMLPAGARPGGAPANVAVLAHAIGAHCLLASAVGDDEPGHDMLELLCERDFPTTHVQVIAGAPTGAVDVTITGTGIPAYRIRENTAWDHIALTSELAKTASCAAAFYFGSLAQRSGESRATLKKLLQTIPANCMRFFDANLREPWPSADVLRDSLAHADILKLNHEELPLLASWLGLPTEERAFADAVFARHPVRTLLLTKGPAGADVFDKGVEPVRVPASPAERIIDTVGAGDAFSAGFIDGCLRGLSSREAAQCGSDFAARVCENAGAWLPPRALRKDG</sequence>
<dbReference type="InterPro" id="IPR002173">
    <property type="entry name" value="Carboh/pur_kinase_PfkB_CS"/>
</dbReference>
<dbReference type="EMBL" id="CP023004">
    <property type="protein sequence ID" value="AWI10008.1"/>
    <property type="molecule type" value="Genomic_DNA"/>
</dbReference>
<dbReference type="RefSeq" id="WP_108825823.1">
    <property type="nucleotide sequence ID" value="NZ_CP023004.1"/>
</dbReference>
<dbReference type="CDD" id="cd01167">
    <property type="entry name" value="bac_FRK"/>
    <property type="match status" value="1"/>
</dbReference>
<evidence type="ECO:0000313" key="5">
    <source>
        <dbReference type="EMBL" id="AWI10008.1"/>
    </source>
</evidence>
<organism evidence="5 6">
    <name type="scientific">Ereboglobus luteus</name>
    <dbReference type="NCBI Taxonomy" id="1796921"/>
    <lineage>
        <taxon>Bacteria</taxon>
        <taxon>Pseudomonadati</taxon>
        <taxon>Verrucomicrobiota</taxon>
        <taxon>Opitutia</taxon>
        <taxon>Opitutales</taxon>
        <taxon>Opitutaceae</taxon>
        <taxon>Ereboglobus</taxon>
    </lineage>
</organism>
<reference evidence="5 6" key="1">
    <citation type="journal article" date="2018" name="Syst. Appl. Microbiol.">
        <title>Ereboglobus luteus gen. nov. sp. nov. from cockroach guts, and new insights into the oxygen relationship of the genera Opitutus and Didymococcus (Verrucomicrobia: Opitutaceae).</title>
        <authorList>
            <person name="Tegtmeier D."/>
            <person name="Belitz A."/>
            <person name="Radek R."/>
            <person name="Heimerl T."/>
            <person name="Brune A."/>
        </authorList>
    </citation>
    <scope>NUCLEOTIDE SEQUENCE [LARGE SCALE GENOMIC DNA]</scope>
    <source>
        <strain evidence="5 6">Ho45</strain>
    </source>
</reference>
<dbReference type="Pfam" id="PF00294">
    <property type="entry name" value="PfkB"/>
    <property type="match status" value="1"/>
</dbReference>
<dbReference type="SUPFAM" id="SSF53613">
    <property type="entry name" value="Ribokinase-like"/>
    <property type="match status" value="1"/>
</dbReference>
<dbReference type="Gene3D" id="3.40.1190.20">
    <property type="match status" value="1"/>
</dbReference>
<dbReference type="InterPro" id="IPR050306">
    <property type="entry name" value="PfkB_Carbo_kinase"/>
</dbReference>
<evidence type="ECO:0000259" key="4">
    <source>
        <dbReference type="Pfam" id="PF00294"/>
    </source>
</evidence>
<comment type="similarity">
    <text evidence="1">Belongs to the carbohydrate kinase PfkB family.</text>
</comment>
<keyword evidence="2" id="KW-0808">Transferase</keyword>